<organism evidence="2 3">
    <name type="scientific">Pteropus alecto</name>
    <name type="common">Black flying fox</name>
    <dbReference type="NCBI Taxonomy" id="9402"/>
    <lineage>
        <taxon>Eukaryota</taxon>
        <taxon>Metazoa</taxon>
        <taxon>Chordata</taxon>
        <taxon>Craniata</taxon>
        <taxon>Vertebrata</taxon>
        <taxon>Euteleostomi</taxon>
        <taxon>Mammalia</taxon>
        <taxon>Eutheria</taxon>
        <taxon>Laurasiatheria</taxon>
        <taxon>Chiroptera</taxon>
        <taxon>Yinpterochiroptera</taxon>
        <taxon>Pteropodoidea</taxon>
        <taxon>Pteropodidae</taxon>
        <taxon>Pteropodinae</taxon>
        <taxon>Pteropus</taxon>
    </lineage>
</organism>
<evidence type="ECO:0000256" key="1">
    <source>
        <dbReference type="SAM" id="MobiDB-lite"/>
    </source>
</evidence>
<proteinExistence type="predicted"/>
<dbReference type="Proteomes" id="UP000010552">
    <property type="component" value="Unassembled WGS sequence"/>
</dbReference>
<dbReference type="EMBL" id="KB031078">
    <property type="protein sequence ID" value="ELK03639.1"/>
    <property type="molecule type" value="Genomic_DNA"/>
</dbReference>
<keyword evidence="3" id="KW-1185">Reference proteome</keyword>
<gene>
    <name evidence="2" type="ORF">PAL_GLEAN10016065</name>
</gene>
<reference evidence="3" key="1">
    <citation type="journal article" date="2013" name="Science">
        <title>Comparative analysis of bat genomes provides insight into the evolution of flight and immunity.</title>
        <authorList>
            <person name="Zhang G."/>
            <person name="Cowled C."/>
            <person name="Shi Z."/>
            <person name="Huang Z."/>
            <person name="Bishop-Lilly K.A."/>
            <person name="Fang X."/>
            <person name="Wynne J.W."/>
            <person name="Xiong Z."/>
            <person name="Baker M.L."/>
            <person name="Zhao W."/>
            <person name="Tachedjian M."/>
            <person name="Zhu Y."/>
            <person name="Zhou P."/>
            <person name="Jiang X."/>
            <person name="Ng J."/>
            <person name="Yang L."/>
            <person name="Wu L."/>
            <person name="Xiao J."/>
            <person name="Feng Y."/>
            <person name="Chen Y."/>
            <person name="Sun X."/>
            <person name="Zhang Y."/>
            <person name="Marsh G.A."/>
            <person name="Crameri G."/>
            <person name="Broder C.C."/>
            <person name="Frey K.G."/>
            <person name="Wang L.F."/>
            <person name="Wang J."/>
        </authorList>
    </citation>
    <scope>NUCLEOTIDE SEQUENCE [LARGE SCALE GENOMIC DNA]</scope>
</reference>
<name>L5JW07_PTEAL</name>
<feature type="compositionally biased region" description="Basic and acidic residues" evidence="1">
    <location>
        <begin position="102"/>
        <end position="111"/>
    </location>
</feature>
<evidence type="ECO:0000313" key="2">
    <source>
        <dbReference type="EMBL" id="ELK03639.1"/>
    </source>
</evidence>
<accession>L5JW07</accession>
<protein>
    <submittedName>
        <fullName evidence="2">Uncharacterized protein</fullName>
    </submittedName>
</protein>
<dbReference type="AlphaFoldDB" id="L5JW07"/>
<sequence length="111" mass="12488">MRGEKQQKRLWSPPRRRGLKTLSTEQLLGPVTPKTVSKANEDDLQFFNKCQEKAAREEELGKPLLGGRVPQRTKRAKFDAPRLEAPGTPMRSGRLHLGTKPIRGDSDYPGP</sequence>
<evidence type="ECO:0000313" key="3">
    <source>
        <dbReference type="Proteomes" id="UP000010552"/>
    </source>
</evidence>
<dbReference type="InParanoid" id="L5JW07"/>
<feature type="region of interest" description="Disordered" evidence="1">
    <location>
        <begin position="56"/>
        <end position="111"/>
    </location>
</feature>